<dbReference type="Pfam" id="PF01425">
    <property type="entry name" value="Amidase"/>
    <property type="match status" value="1"/>
</dbReference>
<name>Q0FX21_SALBH</name>
<reference evidence="2 3" key="1">
    <citation type="journal article" date="2010" name="J. Bacteriol.">
        <title>Genome sequences of Pelagibaca bermudensis HTCC2601T and Maritimibacter alkaliphilus HTCC2654T, the type strains of two marine Roseobacter genera.</title>
        <authorList>
            <person name="Thrash J.C."/>
            <person name="Cho J.C."/>
            <person name="Ferriera S."/>
            <person name="Johnson J."/>
            <person name="Vergin K.L."/>
            <person name="Giovannoni S.J."/>
        </authorList>
    </citation>
    <scope>NUCLEOTIDE SEQUENCE [LARGE SCALE GENOMIC DNA]</scope>
    <source>
        <strain evidence="3">DSM 26914 / JCM 13377 / KCTC 12554 / HTCC2601</strain>
    </source>
</reference>
<evidence type="ECO:0000259" key="1">
    <source>
        <dbReference type="Pfam" id="PF01425"/>
    </source>
</evidence>
<evidence type="ECO:0000313" key="3">
    <source>
        <dbReference type="Proteomes" id="UP000006230"/>
    </source>
</evidence>
<dbReference type="Gene3D" id="3.90.1300.10">
    <property type="entry name" value="Amidase signature (AS) domain"/>
    <property type="match status" value="1"/>
</dbReference>
<dbReference type="AlphaFoldDB" id="Q0FX21"/>
<dbReference type="InterPro" id="IPR000120">
    <property type="entry name" value="Amidase"/>
</dbReference>
<dbReference type="PANTHER" id="PTHR11895">
    <property type="entry name" value="TRANSAMIDASE"/>
    <property type="match status" value="1"/>
</dbReference>
<evidence type="ECO:0000313" key="2">
    <source>
        <dbReference type="EMBL" id="EAU48381.1"/>
    </source>
</evidence>
<dbReference type="OrthoDB" id="9777859at2"/>
<dbReference type="SUPFAM" id="SSF75304">
    <property type="entry name" value="Amidase signature (AS) enzymes"/>
    <property type="match status" value="1"/>
</dbReference>
<dbReference type="InterPro" id="IPR036928">
    <property type="entry name" value="AS_sf"/>
</dbReference>
<dbReference type="PANTHER" id="PTHR11895:SF176">
    <property type="entry name" value="AMIDASE AMID-RELATED"/>
    <property type="match status" value="1"/>
</dbReference>
<protein>
    <submittedName>
        <fullName evidence="2">Amidase</fullName>
    </submittedName>
</protein>
<dbReference type="RefSeq" id="WP_007801757.1">
    <property type="nucleotide sequence ID" value="NZ_DS022277.1"/>
</dbReference>
<comment type="caution">
    <text evidence="2">The sequence shown here is derived from an EMBL/GenBank/DDBJ whole genome shotgun (WGS) entry which is preliminary data.</text>
</comment>
<dbReference type="STRING" id="314265.R2601_02373"/>
<organism evidence="2 3">
    <name type="scientific">Salipiger bermudensis (strain DSM 26914 / JCM 13377 / KCTC 12554 / HTCC2601)</name>
    <name type="common">Pelagibaca bermudensis</name>
    <dbReference type="NCBI Taxonomy" id="314265"/>
    <lineage>
        <taxon>Bacteria</taxon>
        <taxon>Pseudomonadati</taxon>
        <taxon>Pseudomonadota</taxon>
        <taxon>Alphaproteobacteria</taxon>
        <taxon>Rhodobacterales</taxon>
        <taxon>Roseobacteraceae</taxon>
        <taxon>Salipiger</taxon>
    </lineage>
</organism>
<accession>Q0FX21</accession>
<sequence length="451" mass="46939">MSRDIRLLSIAELQARYSDGSLTPSETTEACLSRAEEMNPELGAFISIDAQAARAAAQTPRPGALSGVPLAHKDIFATPDRQPGCGVVRGALPCPPLPPSPLLARMEAAGAIDLGPLNMAGFALGTTGANALVGDARNPWDPAFCTGASSSGSAVAVAAGLAFGSIGTDSGASVRVPAALCGIVGYMPEHGALDGTGCFPLSWSADRPGVLARNVADAALLTAVARGQTPAPVERPAGPLRIGLPESYYTEGLSPAMADAFSAAIRHIEQCGHSIVPVPVVETTEMRSLHRALMRTETAAVHRAMMSSHPALYELSVRKFITGGEGILAVDYVDALRLRAVMQAEARQLTYAHCDVLLTPTTRSPALRYDAIADTSRAETWAQVTGLAHFTQPASYLGLPAISVPFTLSPDGLPLGVQLIAPAEREATLLSAALDFERHWTDLAAFPPLAG</sequence>
<gene>
    <name evidence="2" type="ORF">R2601_02373</name>
</gene>
<dbReference type="eggNOG" id="COG0154">
    <property type="taxonomic scope" value="Bacteria"/>
</dbReference>
<dbReference type="HOGENOM" id="CLU_009600_0_3_5"/>
<dbReference type="PROSITE" id="PS00571">
    <property type="entry name" value="AMIDASES"/>
    <property type="match status" value="1"/>
</dbReference>
<dbReference type="Proteomes" id="UP000006230">
    <property type="component" value="Unassembled WGS sequence"/>
</dbReference>
<proteinExistence type="predicted"/>
<feature type="domain" description="Amidase" evidence="1">
    <location>
        <begin position="26"/>
        <end position="430"/>
    </location>
</feature>
<dbReference type="InterPro" id="IPR020556">
    <property type="entry name" value="Amidase_CS"/>
</dbReference>
<dbReference type="GO" id="GO:0003824">
    <property type="term" value="F:catalytic activity"/>
    <property type="evidence" value="ECO:0007669"/>
    <property type="project" value="InterPro"/>
</dbReference>
<keyword evidence="3" id="KW-1185">Reference proteome</keyword>
<dbReference type="InterPro" id="IPR023631">
    <property type="entry name" value="Amidase_dom"/>
</dbReference>
<dbReference type="EMBL" id="AATQ01000001">
    <property type="protein sequence ID" value="EAU48381.1"/>
    <property type="molecule type" value="Genomic_DNA"/>
</dbReference>